<dbReference type="OrthoDB" id="2373107at2"/>
<dbReference type="RefSeq" id="WP_066783957.1">
    <property type="nucleotide sequence ID" value="NZ_CP014806.1"/>
</dbReference>
<evidence type="ECO:0000313" key="2">
    <source>
        <dbReference type="Proteomes" id="UP000076021"/>
    </source>
</evidence>
<dbReference type="KEGG" id="rst:ATY39_00090"/>
<protein>
    <submittedName>
        <fullName evidence="1">Uncharacterized protein</fullName>
    </submittedName>
</protein>
<gene>
    <name evidence="1" type="ORF">ATY39_00090</name>
</gene>
<dbReference type="AlphaFoldDB" id="A0A143H8Z9"/>
<organism evidence="1 2">
    <name type="scientific">Rummeliibacillus stabekisii</name>
    <dbReference type="NCBI Taxonomy" id="241244"/>
    <lineage>
        <taxon>Bacteria</taxon>
        <taxon>Bacillati</taxon>
        <taxon>Bacillota</taxon>
        <taxon>Bacilli</taxon>
        <taxon>Bacillales</taxon>
        <taxon>Caryophanaceae</taxon>
        <taxon>Rummeliibacillus</taxon>
    </lineage>
</organism>
<sequence>MTSAKPIYDKRVYDILEGLQNGKDRDTLAEDFGHTDYHSIDMYMRRRNFTWDRVEQTYVPKFDEQQKKTKQIVQRKTQRIIEYLSEGIELDEIAQRVGLDDIETLGEYMTDKGYKWDADKRTYIELAGIVDSNGVVQSIPNKMEGQPMNTTVIHQELKKQETVTNELTQYQPSIEWLHEHLPQLQKLISDEETKDSSQFPRYKIRGDAKVKSIQMALGLQAVANQFCQEFNIVQKEFYEVAIIECLIKYGYHFEVQNLLKNT</sequence>
<reference evidence="2" key="2">
    <citation type="submission" date="2016-03" db="EMBL/GenBank/DDBJ databases">
        <authorList>
            <person name="Ploux O."/>
        </authorList>
    </citation>
    <scope>NUCLEOTIDE SEQUENCE [LARGE SCALE GENOMIC DNA]</scope>
    <source>
        <strain evidence="2">PP9</strain>
    </source>
</reference>
<reference evidence="1 2" key="1">
    <citation type="journal article" date="2016" name="Genome Announc.">
        <title>Whole-Genome Sequence of Rummeliibacillus stabekisii Strain PP9 Isolated from Antarctic Soil.</title>
        <authorList>
            <person name="da Mota F.F."/>
            <person name="Vollu R.E."/>
            <person name="Jurelevicius D."/>
            <person name="Seldin L."/>
        </authorList>
    </citation>
    <scope>NUCLEOTIDE SEQUENCE [LARGE SCALE GENOMIC DNA]</scope>
    <source>
        <strain evidence="1 2">PP9</strain>
    </source>
</reference>
<dbReference type="EMBL" id="CP014806">
    <property type="protein sequence ID" value="AMW97945.1"/>
    <property type="molecule type" value="Genomic_DNA"/>
</dbReference>
<evidence type="ECO:0000313" key="1">
    <source>
        <dbReference type="EMBL" id="AMW97945.1"/>
    </source>
</evidence>
<proteinExistence type="predicted"/>
<accession>A0A143H8Z9</accession>
<dbReference type="STRING" id="241244.ATY39_00090"/>
<dbReference type="Proteomes" id="UP000076021">
    <property type="component" value="Chromosome"/>
</dbReference>
<name>A0A143H8Z9_9BACL</name>
<keyword evidence="2" id="KW-1185">Reference proteome</keyword>